<dbReference type="Proteomes" id="UP000027219">
    <property type="component" value="Unassembled WGS sequence"/>
</dbReference>
<dbReference type="GO" id="GO:0005615">
    <property type="term" value="C:extracellular space"/>
    <property type="evidence" value="ECO:0007669"/>
    <property type="project" value="TreeGrafter"/>
</dbReference>
<keyword evidence="12" id="KW-1185">Reference proteome</keyword>
<keyword evidence="3 8" id="KW-0645">Protease</keyword>
<gene>
    <name evidence="11" type="ORF">VFDL14_05620</name>
</gene>
<dbReference type="InterPro" id="IPR009003">
    <property type="entry name" value="Peptidase_S1_PA"/>
</dbReference>
<dbReference type="InterPro" id="IPR043504">
    <property type="entry name" value="Peptidase_S1_PA_chymotrypsin"/>
</dbReference>
<dbReference type="FunFam" id="2.40.10.10:FF:000120">
    <property type="entry name" value="Putative serine protease"/>
    <property type="match status" value="1"/>
</dbReference>
<accession>A0A066UWI0</accession>
<evidence type="ECO:0000313" key="12">
    <source>
        <dbReference type="Proteomes" id="UP000027219"/>
    </source>
</evidence>
<evidence type="ECO:0000256" key="3">
    <source>
        <dbReference type="ARBA" id="ARBA00022670"/>
    </source>
</evidence>
<dbReference type="Gene3D" id="2.60.40.10">
    <property type="entry name" value="Immunoglobulins"/>
    <property type="match status" value="1"/>
</dbReference>
<dbReference type="PROSITE" id="PS50240">
    <property type="entry name" value="TRYPSIN_DOM"/>
    <property type="match status" value="1"/>
</dbReference>
<evidence type="ECO:0000256" key="2">
    <source>
        <dbReference type="ARBA" id="ARBA00022525"/>
    </source>
</evidence>
<evidence type="ECO:0000259" key="10">
    <source>
        <dbReference type="PROSITE" id="PS50240"/>
    </source>
</evidence>
<feature type="signal peptide" evidence="9">
    <location>
        <begin position="1"/>
        <end position="23"/>
    </location>
</feature>
<dbReference type="PROSITE" id="PS00134">
    <property type="entry name" value="TRYPSIN_HIS"/>
    <property type="match status" value="1"/>
</dbReference>
<dbReference type="InterPro" id="IPR033116">
    <property type="entry name" value="TRYPSIN_SER"/>
</dbReference>
<comment type="subcellular location">
    <subcellularLocation>
        <location evidence="1">Secreted</location>
    </subcellularLocation>
</comment>
<dbReference type="SMART" id="SM00020">
    <property type="entry name" value="Tryp_SPc"/>
    <property type="match status" value="1"/>
</dbReference>
<reference evidence="11 12" key="1">
    <citation type="submission" date="2014-02" db="EMBL/GenBank/DDBJ databases">
        <title>Vibrio fortis Dalian14 Genome Sequencing.</title>
        <authorList>
            <person name="Wang Y."/>
            <person name="Song L."/>
            <person name="Liu G."/>
            <person name="Ding J."/>
        </authorList>
    </citation>
    <scope>NUCLEOTIDE SEQUENCE [LARGE SCALE GENOMIC DNA]</scope>
    <source>
        <strain evidence="11 12">Dalian14</strain>
    </source>
</reference>
<keyword evidence="4 9" id="KW-0732">Signal</keyword>
<dbReference type="OrthoDB" id="9813836at2"/>
<keyword evidence="7" id="KW-1015">Disulfide bond</keyword>
<evidence type="ECO:0000256" key="1">
    <source>
        <dbReference type="ARBA" id="ARBA00004613"/>
    </source>
</evidence>
<dbReference type="PANTHER" id="PTHR24264:SF65">
    <property type="entry name" value="SRCR DOMAIN-CONTAINING PROTEIN"/>
    <property type="match status" value="1"/>
</dbReference>
<dbReference type="CDD" id="cd00190">
    <property type="entry name" value="Tryp_SPc"/>
    <property type="match status" value="1"/>
</dbReference>
<feature type="chain" id="PRO_5001627659" evidence="9">
    <location>
        <begin position="24"/>
        <end position="538"/>
    </location>
</feature>
<dbReference type="Pfam" id="PF00089">
    <property type="entry name" value="Trypsin"/>
    <property type="match status" value="1"/>
</dbReference>
<dbReference type="InterPro" id="IPR020008">
    <property type="entry name" value="GlyGly_CTERM"/>
</dbReference>
<evidence type="ECO:0000313" key="11">
    <source>
        <dbReference type="EMBL" id="KDN30207.1"/>
    </source>
</evidence>
<dbReference type="InterPro" id="IPR001314">
    <property type="entry name" value="Peptidase_S1A"/>
</dbReference>
<dbReference type="PROSITE" id="PS00135">
    <property type="entry name" value="TRYPSIN_SER"/>
    <property type="match status" value="1"/>
</dbReference>
<dbReference type="Gene3D" id="2.40.10.10">
    <property type="entry name" value="Trypsin-like serine proteases"/>
    <property type="match status" value="1"/>
</dbReference>
<comment type="caution">
    <text evidence="11">The sequence shown here is derived from an EMBL/GenBank/DDBJ whole genome shotgun (WGS) entry which is preliminary data.</text>
</comment>
<dbReference type="GO" id="GO:0006508">
    <property type="term" value="P:proteolysis"/>
    <property type="evidence" value="ECO:0007669"/>
    <property type="project" value="UniProtKB-KW"/>
</dbReference>
<dbReference type="SUPFAM" id="SSF50494">
    <property type="entry name" value="Trypsin-like serine proteases"/>
    <property type="match status" value="1"/>
</dbReference>
<dbReference type="AlphaFoldDB" id="A0A066UWI0"/>
<dbReference type="GO" id="GO:0004252">
    <property type="term" value="F:serine-type endopeptidase activity"/>
    <property type="evidence" value="ECO:0007669"/>
    <property type="project" value="InterPro"/>
</dbReference>
<dbReference type="InterPro" id="IPR018114">
    <property type="entry name" value="TRYPSIN_HIS"/>
</dbReference>
<dbReference type="PRINTS" id="PR00722">
    <property type="entry name" value="CHYMOTRYPSIN"/>
</dbReference>
<dbReference type="InterPro" id="IPR013783">
    <property type="entry name" value="Ig-like_fold"/>
</dbReference>
<dbReference type="RefSeq" id="WP_032549221.1">
    <property type="nucleotide sequence ID" value="NZ_JFFR01000002.1"/>
</dbReference>
<evidence type="ECO:0000256" key="8">
    <source>
        <dbReference type="RuleBase" id="RU363034"/>
    </source>
</evidence>
<evidence type="ECO:0000256" key="9">
    <source>
        <dbReference type="SAM" id="SignalP"/>
    </source>
</evidence>
<dbReference type="EMBL" id="JFFR01000002">
    <property type="protein sequence ID" value="KDN30207.1"/>
    <property type="molecule type" value="Genomic_DNA"/>
</dbReference>
<dbReference type="InterPro" id="IPR050127">
    <property type="entry name" value="Serine_Proteases_S1"/>
</dbReference>
<dbReference type="NCBIfam" id="TIGR03501">
    <property type="entry name" value="GlyGly_CTERM"/>
    <property type="match status" value="1"/>
</dbReference>
<evidence type="ECO:0000256" key="7">
    <source>
        <dbReference type="ARBA" id="ARBA00023157"/>
    </source>
</evidence>
<name>A0A066UWI0_9VIBR</name>
<protein>
    <submittedName>
        <fullName evidence="11">Serine protease</fullName>
    </submittedName>
</protein>
<dbReference type="PANTHER" id="PTHR24264">
    <property type="entry name" value="TRYPSIN-RELATED"/>
    <property type="match status" value="1"/>
</dbReference>
<organism evidence="11 12">
    <name type="scientific">Vibrio fortis</name>
    <dbReference type="NCBI Taxonomy" id="212667"/>
    <lineage>
        <taxon>Bacteria</taxon>
        <taxon>Pseudomonadati</taxon>
        <taxon>Pseudomonadota</taxon>
        <taxon>Gammaproteobacteria</taxon>
        <taxon>Vibrionales</taxon>
        <taxon>Vibrionaceae</taxon>
        <taxon>Vibrio</taxon>
    </lineage>
</organism>
<sequence length="538" mass="57217">MKQTKLLSAVIGLACLSSTPAFADVSSRIINGQEATSDKWPFMAALVSKNVDAFNGQFCGASFIGKRYVLTAAHCIETVSPEELDVVIGVSDLASSDAGNHRYSVKNIYAHENYGEGGMGNDIAIIELTEMPQENTVALVDRHTRGNLSAGQMLTVMGWGDQDASNNYSTSSKLYQVDVPLVNQATCKASGGIGSNYRNIGDDAFCAGYENGGYDSCQGDSGGPIVIETNGTYEQLGIVSWGDGCAQANAYGVYANVSHFEAWIATYTTGFSFRKDEFLGAVHLGVISHTFEFGNFSDQVINVSSVNSVNGAVIVNNGCQNIAIGSTCQIEVSKNISSLGEQSFGVELNTNVAGLETITSEVRVTGARSLNSQPLSLITIPYEDVLSTEFWMVDGNKIISPSDLGHNEKAKLSIQGIPKGTVTFDVSVSSEERYDKLNIVLNGAELTNGISGTWSDTVTLNLVRSTNNTLEITYEKDGSATAGDDRVTLSNLSHSNEILISKSNGTQVAKSGSSSGGGSFGWHWLLMLAGVGLLRKRH</sequence>
<evidence type="ECO:0000256" key="6">
    <source>
        <dbReference type="ARBA" id="ARBA00022825"/>
    </source>
</evidence>
<keyword evidence="2" id="KW-0964">Secreted</keyword>
<proteinExistence type="predicted"/>
<evidence type="ECO:0000256" key="5">
    <source>
        <dbReference type="ARBA" id="ARBA00022801"/>
    </source>
</evidence>
<dbReference type="STRING" id="212667.VFDL14_05620"/>
<feature type="domain" description="Peptidase S1" evidence="10">
    <location>
        <begin position="29"/>
        <end position="269"/>
    </location>
</feature>
<evidence type="ECO:0000256" key="4">
    <source>
        <dbReference type="ARBA" id="ARBA00022729"/>
    </source>
</evidence>
<keyword evidence="5 8" id="KW-0378">Hydrolase</keyword>
<keyword evidence="6 8" id="KW-0720">Serine protease</keyword>
<dbReference type="InterPro" id="IPR001254">
    <property type="entry name" value="Trypsin_dom"/>
</dbReference>